<feature type="transmembrane region" description="Helical" evidence="2">
    <location>
        <begin position="27"/>
        <end position="45"/>
    </location>
</feature>
<evidence type="ECO:0000256" key="1">
    <source>
        <dbReference type="SAM" id="MobiDB-lite"/>
    </source>
</evidence>
<dbReference type="InterPro" id="IPR002109">
    <property type="entry name" value="Glutaredoxin"/>
</dbReference>
<name>A0A1H5BCA7_9MICO</name>
<dbReference type="InterPro" id="IPR036249">
    <property type="entry name" value="Thioredoxin-like_sf"/>
</dbReference>
<dbReference type="RefSeq" id="WP_089771176.1">
    <property type="nucleotide sequence ID" value="NZ_FNTX01000001.1"/>
</dbReference>
<dbReference type="AlphaFoldDB" id="A0A1H5BCA7"/>
<reference evidence="5" key="1">
    <citation type="submission" date="2016-10" db="EMBL/GenBank/DDBJ databases">
        <authorList>
            <person name="Varghese N."/>
            <person name="Submissions S."/>
        </authorList>
    </citation>
    <scope>NUCLEOTIDE SEQUENCE [LARGE SCALE GENOMIC DNA]</scope>
    <source>
        <strain evidence="5">DSM 21368</strain>
    </source>
</reference>
<dbReference type="OrthoDB" id="8991911at2"/>
<dbReference type="Proteomes" id="UP000199220">
    <property type="component" value="Unassembled WGS sequence"/>
</dbReference>
<dbReference type="SUPFAM" id="SSF52833">
    <property type="entry name" value="Thioredoxin-like"/>
    <property type="match status" value="1"/>
</dbReference>
<dbReference type="PROSITE" id="PS51354">
    <property type="entry name" value="GLUTAREDOXIN_2"/>
    <property type="match status" value="1"/>
</dbReference>
<accession>A0A1H5BCA7</accession>
<keyword evidence="2" id="KW-0812">Transmembrane</keyword>
<evidence type="ECO:0000256" key="2">
    <source>
        <dbReference type="SAM" id="Phobius"/>
    </source>
</evidence>
<dbReference type="Pfam" id="PF00462">
    <property type="entry name" value="Glutaredoxin"/>
    <property type="match status" value="1"/>
</dbReference>
<dbReference type="STRING" id="648782.SAMN04488554_0065"/>
<dbReference type="EMBL" id="FNTX01000001">
    <property type="protein sequence ID" value="SED51977.1"/>
    <property type="molecule type" value="Genomic_DNA"/>
</dbReference>
<feature type="transmembrane region" description="Helical" evidence="2">
    <location>
        <begin position="5"/>
        <end position="21"/>
    </location>
</feature>
<evidence type="ECO:0000259" key="3">
    <source>
        <dbReference type="Pfam" id="PF00462"/>
    </source>
</evidence>
<keyword evidence="5" id="KW-1185">Reference proteome</keyword>
<sequence length="146" mass="16718">MRSRLVWLALLVVFAVIAWFVAEDTTWWWLVPQGAFILFYAWWSYPNRGATTTHAEVTALDEGDPRRRVIIYWRPGCMYCSRLRRRLGSARRSATWVNIWADDEAAAFVRSVNQGNETVPTVVLEGEAHTNPPPELVRDSLAAGLR</sequence>
<gene>
    <name evidence="4" type="ORF">SAMN04488554_0065</name>
</gene>
<organism evidence="4 5">
    <name type="scientific">Ruania alba</name>
    <dbReference type="NCBI Taxonomy" id="648782"/>
    <lineage>
        <taxon>Bacteria</taxon>
        <taxon>Bacillati</taxon>
        <taxon>Actinomycetota</taxon>
        <taxon>Actinomycetes</taxon>
        <taxon>Micrococcales</taxon>
        <taxon>Ruaniaceae</taxon>
        <taxon>Ruania</taxon>
    </lineage>
</organism>
<evidence type="ECO:0000313" key="4">
    <source>
        <dbReference type="EMBL" id="SED51977.1"/>
    </source>
</evidence>
<proteinExistence type="predicted"/>
<feature type="region of interest" description="Disordered" evidence="1">
    <location>
        <begin position="127"/>
        <end position="146"/>
    </location>
</feature>
<keyword evidence="2" id="KW-1133">Transmembrane helix</keyword>
<feature type="domain" description="Glutaredoxin" evidence="3">
    <location>
        <begin position="69"/>
        <end position="127"/>
    </location>
</feature>
<dbReference type="Gene3D" id="3.40.30.10">
    <property type="entry name" value="Glutaredoxin"/>
    <property type="match status" value="1"/>
</dbReference>
<evidence type="ECO:0000313" key="5">
    <source>
        <dbReference type="Proteomes" id="UP000199220"/>
    </source>
</evidence>
<keyword evidence="2" id="KW-0472">Membrane</keyword>
<protein>
    <submittedName>
        <fullName evidence="4">Glutaredoxin</fullName>
    </submittedName>
</protein>